<reference evidence="2 3" key="1">
    <citation type="submission" date="2019-03" db="EMBL/GenBank/DDBJ databases">
        <title>Metabolic reconstructions from genomes of highly enriched 'Candidatus Accumulibacter' and 'Candidatus Competibacter' bioreactor populations.</title>
        <authorList>
            <person name="Annavajhala M.K."/>
            <person name="Welles L."/>
            <person name="Abbas B."/>
            <person name="Sorokin D."/>
            <person name="Park H."/>
            <person name="Van Loosdrecht M."/>
            <person name="Chandran K."/>
        </authorList>
    </citation>
    <scope>NUCLEOTIDE SEQUENCE [LARGE SCALE GENOMIC DNA]</scope>
    <source>
        <strain evidence="2 3">SBR_G</strain>
    </source>
</reference>
<dbReference type="SUPFAM" id="SSF52540">
    <property type="entry name" value="P-loop containing nucleoside triphosphate hydrolases"/>
    <property type="match status" value="1"/>
</dbReference>
<accession>A0ABX1TP69</accession>
<evidence type="ECO:0000313" key="3">
    <source>
        <dbReference type="Proteomes" id="UP000760480"/>
    </source>
</evidence>
<name>A0ABX1TP69_9GAMM</name>
<keyword evidence="3" id="KW-1185">Reference proteome</keyword>
<dbReference type="InterPro" id="IPR038729">
    <property type="entry name" value="Rad50/SbcC_AAA"/>
</dbReference>
<dbReference type="InterPro" id="IPR027417">
    <property type="entry name" value="P-loop_NTPase"/>
</dbReference>
<gene>
    <name evidence="2" type="ORF">E4P82_12285</name>
</gene>
<sequence length="268" mass="30009">MRGVRVAGYWLVIFQVRWRIYRRITDRLCKTKNPDYARERDIACLHAADVNCDEDLAKPAASCFIKMTEPSIEALIQAFLDPESRIRLAEPKSSYAEIEAIAIDNGYFDGLRLHLSNNLNAIIGGRGTGKSTLIECIRYALELQPIGEDARKAHTALVRNALENGGMVYLRVRSAAQLGRCFTISRRYGEPAEVRDEYSQLSRLSPSTLLPAIAIYGQKRDSGNCQVANHGFRFGARIIVRNPIGFDSAAGISEKACRKSLKDRQDEE</sequence>
<evidence type="ECO:0000259" key="1">
    <source>
        <dbReference type="Pfam" id="PF13476"/>
    </source>
</evidence>
<proteinExistence type="predicted"/>
<feature type="domain" description="Rad50/SbcC-type AAA" evidence="1">
    <location>
        <begin position="107"/>
        <end position="173"/>
    </location>
</feature>
<comment type="caution">
    <text evidence="2">The sequence shown here is derived from an EMBL/GenBank/DDBJ whole genome shotgun (WGS) entry which is preliminary data.</text>
</comment>
<protein>
    <recommendedName>
        <fullName evidence="1">Rad50/SbcC-type AAA domain-containing protein</fullName>
    </recommendedName>
</protein>
<evidence type="ECO:0000313" key="2">
    <source>
        <dbReference type="EMBL" id="NMQ19908.1"/>
    </source>
</evidence>
<organism evidence="2 3">
    <name type="scientific">Candidatus Competibacter phosphatis</name>
    <dbReference type="NCBI Taxonomy" id="221280"/>
    <lineage>
        <taxon>Bacteria</taxon>
        <taxon>Pseudomonadati</taxon>
        <taxon>Pseudomonadota</taxon>
        <taxon>Gammaproteobacteria</taxon>
        <taxon>Candidatus Competibacteraceae</taxon>
        <taxon>Candidatus Competibacter</taxon>
    </lineage>
</organism>
<dbReference type="Proteomes" id="UP000760480">
    <property type="component" value="Unassembled WGS sequence"/>
</dbReference>
<dbReference type="Pfam" id="PF13476">
    <property type="entry name" value="AAA_23"/>
    <property type="match status" value="1"/>
</dbReference>
<dbReference type="EMBL" id="SPMZ01000034">
    <property type="protein sequence ID" value="NMQ19908.1"/>
    <property type="molecule type" value="Genomic_DNA"/>
</dbReference>
<dbReference type="Gene3D" id="3.40.50.300">
    <property type="entry name" value="P-loop containing nucleotide triphosphate hydrolases"/>
    <property type="match status" value="1"/>
</dbReference>